<proteinExistence type="predicted"/>
<accession>A0A7U7EJ73</accession>
<sequence length="66" mass="8035">MEYWNEATDQGKDMERRKRKALVCATLLQTLETLTELLERVQTPEARKRLERQKKRLYARLRNEND</sequence>
<dbReference type="EMBL" id="CAJFCI010000015">
    <property type="protein sequence ID" value="CAD5106043.1"/>
    <property type="molecule type" value="Genomic_DNA"/>
</dbReference>
<dbReference type="AlphaFoldDB" id="A0A7U7EJ73"/>
<evidence type="ECO:0000313" key="2">
    <source>
        <dbReference type="Proteomes" id="UP000583387"/>
    </source>
</evidence>
<keyword evidence="2" id="KW-1185">Reference proteome</keyword>
<name>A0A7U7EJ73_9GAMM</name>
<evidence type="ECO:0000313" key="1">
    <source>
        <dbReference type="EMBL" id="CAD5106043.1"/>
    </source>
</evidence>
<dbReference type="Proteomes" id="UP000583387">
    <property type="component" value="Unassembled WGS sequence"/>
</dbReference>
<reference evidence="1 2" key="1">
    <citation type="submission" date="2020-08" db="EMBL/GenBank/DDBJ databases">
        <authorList>
            <person name="Criscuolo A."/>
        </authorList>
    </citation>
    <scope>NUCLEOTIDE SEQUENCE [LARGE SCALE GENOMIC DNA]</scope>
    <source>
        <strain evidence="1">CIP111764</strain>
    </source>
</reference>
<protein>
    <submittedName>
        <fullName evidence="1">Uncharacterized protein</fullName>
    </submittedName>
</protein>
<gene>
    <name evidence="1" type="ORF">PSEWESI4_00302</name>
</gene>
<comment type="caution">
    <text evidence="1">The sequence shown here is derived from an EMBL/GenBank/DDBJ whole genome shotgun (WGS) entry which is preliminary data.</text>
</comment>
<organism evidence="1 2">
    <name type="scientific">Zestomonas carbonaria</name>
    <dbReference type="NCBI Taxonomy" id="2762745"/>
    <lineage>
        <taxon>Bacteria</taxon>
        <taxon>Pseudomonadati</taxon>
        <taxon>Pseudomonadota</taxon>
        <taxon>Gammaproteobacteria</taxon>
        <taxon>Pseudomonadales</taxon>
        <taxon>Pseudomonadaceae</taxon>
        <taxon>Zestomonas</taxon>
    </lineage>
</organism>